<dbReference type="Gene3D" id="3.40.50.1820">
    <property type="entry name" value="alpha/beta hydrolase"/>
    <property type="match status" value="1"/>
</dbReference>
<keyword evidence="2" id="KW-0378">Hydrolase</keyword>
<accession>A0A9X0WD44</accession>
<dbReference type="InterPro" id="IPR046879">
    <property type="entry name" value="KANL3/Tex30_Abhydrolase"/>
</dbReference>
<dbReference type="InterPro" id="IPR026555">
    <property type="entry name" value="NSL3/Tex30"/>
</dbReference>
<dbReference type="PANTHER" id="PTHR13136:SF11">
    <property type="entry name" value="TESTIS-EXPRESSED PROTEIN 30"/>
    <property type="match status" value="1"/>
</dbReference>
<dbReference type="InterPro" id="IPR029058">
    <property type="entry name" value="AB_hydrolase_fold"/>
</dbReference>
<dbReference type="Proteomes" id="UP001138768">
    <property type="component" value="Unassembled WGS sequence"/>
</dbReference>
<dbReference type="SUPFAM" id="SSF53474">
    <property type="entry name" value="alpha/beta-Hydrolases"/>
    <property type="match status" value="1"/>
</dbReference>
<keyword evidence="3" id="KW-1185">Reference proteome</keyword>
<evidence type="ECO:0000313" key="3">
    <source>
        <dbReference type="Proteomes" id="UP001138768"/>
    </source>
</evidence>
<sequence length="216" mass="23435">MSDNPANGLDSLTDGPPDAHWTLVLAHGAGQGMDSPFMTQIASALGQAGMRVIRFEFPYMAEIRRTGRRTPPNREPVLLERWNRVIDQALAAGTNARRLLIGGKSLGGRMASLIADERGAAGLVCLGYPFHPPGKPDRLRTEHLRGLCTPTLICQGTRDPFGTPDEVAGYALAPAIRLGWIEDGDHSFKPRRQSGRTREQNLDQATEAVIGFVATL</sequence>
<evidence type="ECO:0000313" key="2">
    <source>
        <dbReference type="EMBL" id="MBK1621462.1"/>
    </source>
</evidence>
<proteinExistence type="predicted"/>
<name>A0A9X0WD44_9GAMM</name>
<gene>
    <name evidence="2" type="ORF">CKO42_24225</name>
</gene>
<dbReference type="PANTHER" id="PTHR13136">
    <property type="entry name" value="TESTIS DEVELOPMENT PROTEIN PRTD"/>
    <property type="match status" value="1"/>
</dbReference>
<reference evidence="2 3" key="1">
    <citation type="journal article" date="2020" name="Microorganisms">
        <title>Osmotic Adaptation and Compatible Solute Biosynthesis of Phototrophic Bacteria as Revealed from Genome Analyses.</title>
        <authorList>
            <person name="Imhoff J.F."/>
            <person name="Rahn T."/>
            <person name="Kunzel S."/>
            <person name="Keller A."/>
            <person name="Neulinger S.C."/>
        </authorList>
    </citation>
    <scope>NUCLEOTIDE SEQUENCE [LARGE SCALE GENOMIC DNA]</scope>
    <source>
        <strain evidence="2 3">DSM 25653</strain>
    </source>
</reference>
<dbReference type="RefSeq" id="WP_200250724.1">
    <property type="nucleotide sequence ID" value="NZ_NRRY01000076.1"/>
</dbReference>
<evidence type="ECO:0000259" key="1">
    <source>
        <dbReference type="Pfam" id="PF20408"/>
    </source>
</evidence>
<comment type="caution">
    <text evidence="2">The sequence shown here is derived from an EMBL/GenBank/DDBJ whole genome shotgun (WGS) entry which is preliminary data.</text>
</comment>
<organism evidence="2 3">
    <name type="scientific">Lamprobacter modestohalophilus</name>
    <dbReference type="NCBI Taxonomy" id="1064514"/>
    <lineage>
        <taxon>Bacteria</taxon>
        <taxon>Pseudomonadati</taxon>
        <taxon>Pseudomonadota</taxon>
        <taxon>Gammaproteobacteria</taxon>
        <taxon>Chromatiales</taxon>
        <taxon>Chromatiaceae</taxon>
        <taxon>Lamprobacter</taxon>
    </lineage>
</organism>
<dbReference type="EMBL" id="NRRY01000076">
    <property type="protein sequence ID" value="MBK1621462.1"/>
    <property type="molecule type" value="Genomic_DNA"/>
</dbReference>
<feature type="domain" description="KANL3/Tex30 alpha/beta hydrolase-like" evidence="1">
    <location>
        <begin position="22"/>
        <end position="213"/>
    </location>
</feature>
<dbReference type="Pfam" id="PF20408">
    <property type="entry name" value="Abhydrolase_11"/>
    <property type="match status" value="1"/>
</dbReference>
<protein>
    <submittedName>
        <fullName evidence="2">Alpha/beta hydrolase</fullName>
    </submittedName>
</protein>
<dbReference type="AlphaFoldDB" id="A0A9X0WD44"/>
<dbReference type="GO" id="GO:0016787">
    <property type="term" value="F:hydrolase activity"/>
    <property type="evidence" value="ECO:0007669"/>
    <property type="project" value="UniProtKB-KW"/>
</dbReference>